<dbReference type="PANTHER" id="PTHR33371:SF17">
    <property type="entry name" value="MCE-FAMILY PROTEIN MCE1B"/>
    <property type="match status" value="1"/>
</dbReference>
<dbReference type="Proteomes" id="UP000467379">
    <property type="component" value="Plasmid pJCM12687"/>
</dbReference>
<reference evidence="4 5" key="1">
    <citation type="submission" date="2016-12" db="EMBL/GenBank/DDBJ databases">
        <title>The new phylogeny of genus Mycobacterium.</title>
        <authorList>
            <person name="Tortoli E."/>
            <person name="Trovato A."/>
            <person name="Cirillo D.M."/>
        </authorList>
    </citation>
    <scope>NUCLEOTIDE SEQUENCE [LARGE SCALE GENOMIC DNA]</scope>
    <source>
        <strain evidence="4 5">DSM 44624</strain>
    </source>
</reference>
<evidence type="ECO:0000313" key="5">
    <source>
        <dbReference type="Proteomes" id="UP000192441"/>
    </source>
</evidence>
<dbReference type="OrthoDB" id="338143at2"/>
<evidence type="ECO:0000313" key="4">
    <source>
        <dbReference type="EMBL" id="ORA33158.1"/>
    </source>
</evidence>
<dbReference type="Pfam" id="PF11887">
    <property type="entry name" value="Mce4_CUP1"/>
    <property type="match status" value="1"/>
</dbReference>
<evidence type="ECO:0000259" key="2">
    <source>
        <dbReference type="Pfam" id="PF11887"/>
    </source>
</evidence>
<dbReference type="AlphaFoldDB" id="A0A7I7WCZ1"/>
<evidence type="ECO:0000313" key="3">
    <source>
        <dbReference type="EMBL" id="BBZ15406.1"/>
    </source>
</evidence>
<dbReference type="PANTHER" id="PTHR33371">
    <property type="entry name" value="INTERMEMBRANE PHOSPHOLIPID TRANSPORT SYSTEM BINDING PROTEIN MLAD-RELATED"/>
    <property type="match status" value="1"/>
</dbReference>
<dbReference type="InterPro" id="IPR024516">
    <property type="entry name" value="Mce_C"/>
</dbReference>
<dbReference type="Pfam" id="PF02470">
    <property type="entry name" value="MlaD"/>
    <property type="match status" value="1"/>
</dbReference>
<dbReference type="EMBL" id="AP022607">
    <property type="protein sequence ID" value="BBZ15406.1"/>
    <property type="molecule type" value="Genomic_DNA"/>
</dbReference>
<dbReference type="Proteomes" id="UP000192441">
    <property type="component" value="Unassembled WGS sequence"/>
</dbReference>
<dbReference type="GO" id="GO:0051701">
    <property type="term" value="P:biological process involved in interaction with host"/>
    <property type="evidence" value="ECO:0007669"/>
    <property type="project" value="TreeGrafter"/>
</dbReference>
<dbReference type="GO" id="GO:0005576">
    <property type="term" value="C:extracellular region"/>
    <property type="evidence" value="ECO:0007669"/>
    <property type="project" value="TreeGrafter"/>
</dbReference>
<sequence length="349" mass="38192">MKPKAALWRLAISALIGIVLFILVANAITQPTATDVRTYTAEFTDVSGLHLDADVRVRGVRVGKVQSVELKRRRGQSIAAVRFTLDKRYGVVSGTRLAVKYQALTGLRYVDVENPTESYSTADLVTHVTTAMTQPSFDITALFNGLQPVLATLNPDELNTFTANAASYLSGDGSGLASMLESIRKLTRFVSDRERVIATLMHNLSEISDVMGGHSKDLIQLVDWVNRPVNGALDALDEFRKSQVYGGEFSDAVLRILTNMGFPRHANSGAQFVYGTPDQNATNIDEGLDRAFTVLDDFTDAFKLVPVMWENIPPPPAPGAPLPCSKGRAQLPEQMDVLLNGRRVILCNR</sequence>
<dbReference type="InterPro" id="IPR003399">
    <property type="entry name" value="Mce/MlaD"/>
</dbReference>
<organism evidence="4 5">
    <name type="scientific">Mycobacterium branderi</name>
    <dbReference type="NCBI Taxonomy" id="43348"/>
    <lineage>
        <taxon>Bacteria</taxon>
        <taxon>Bacillati</taxon>
        <taxon>Actinomycetota</taxon>
        <taxon>Actinomycetes</taxon>
        <taxon>Mycobacteriales</taxon>
        <taxon>Mycobacteriaceae</taxon>
        <taxon>Mycobacterium</taxon>
    </lineage>
</organism>
<feature type="domain" description="Mammalian cell entry C-terminal" evidence="2">
    <location>
        <begin position="129"/>
        <end position="224"/>
    </location>
</feature>
<keyword evidence="6" id="KW-1185">Reference proteome</keyword>
<evidence type="ECO:0000259" key="1">
    <source>
        <dbReference type="Pfam" id="PF02470"/>
    </source>
</evidence>
<gene>
    <name evidence="4" type="ORF">BST20_23175</name>
    <name evidence="3" type="ORF">MBRA_56010</name>
</gene>
<geneLocation type="plasmid" evidence="3 6">
    <name>pJCM12687</name>
</geneLocation>
<feature type="domain" description="Mce/MlaD" evidence="1">
    <location>
        <begin position="37"/>
        <end position="113"/>
    </location>
</feature>
<evidence type="ECO:0000313" key="6">
    <source>
        <dbReference type="Proteomes" id="UP000467379"/>
    </source>
</evidence>
<dbReference type="EMBL" id="MVHM01000020">
    <property type="protein sequence ID" value="ORA33158.1"/>
    <property type="molecule type" value="Genomic_DNA"/>
</dbReference>
<accession>A0A7I7WCZ1</accession>
<reference evidence="3 6" key="2">
    <citation type="journal article" date="2019" name="Emerg. Microbes Infect.">
        <title>Comprehensive subspecies identification of 175 nontuberculous mycobacteria species based on 7547 genomic profiles.</title>
        <authorList>
            <person name="Matsumoto Y."/>
            <person name="Kinjo T."/>
            <person name="Motooka D."/>
            <person name="Nabeya D."/>
            <person name="Jung N."/>
            <person name="Uechi K."/>
            <person name="Horii T."/>
            <person name="Iida T."/>
            <person name="Fujita J."/>
            <person name="Nakamura S."/>
        </authorList>
    </citation>
    <scope>NUCLEOTIDE SEQUENCE [LARGE SCALE GENOMIC DNA]</scope>
    <source>
        <strain evidence="3 6">JCM 12687</strain>
        <plasmid evidence="3">pJCM12687</plasmid>
    </source>
</reference>
<protein>
    <submittedName>
        <fullName evidence="3">ABC transporter substrate-binding protein</fullName>
    </submittedName>
    <submittedName>
        <fullName evidence="4">Mammalian cell entry protein</fullName>
    </submittedName>
</protein>
<reference evidence="3" key="3">
    <citation type="submission" date="2020-02" db="EMBL/GenBank/DDBJ databases">
        <authorList>
            <person name="Matsumoto Y."/>
            <person name="Motooka D."/>
            <person name="Nakamura S."/>
        </authorList>
    </citation>
    <scope>NUCLEOTIDE SEQUENCE</scope>
    <source>
        <strain evidence="3">JCM 12687</strain>
        <plasmid evidence="3">pJCM12687</plasmid>
    </source>
</reference>
<dbReference type="RefSeq" id="WP_083133751.1">
    <property type="nucleotide sequence ID" value="NZ_AP022607.1"/>
</dbReference>
<proteinExistence type="predicted"/>
<keyword evidence="3" id="KW-0614">Plasmid</keyword>
<name>A0A7I7WCZ1_9MYCO</name>
<dbReference type="InterPro" id="IPR052336">
    <property type="entry name" value="MlaD_Phospholipid_Transporter"/>
</dbReference>